<dbReference type="InterPro" id="IPR012337">
    <property type="entry name" value="RNaseH-like_sf"/>
</dbReference>
<dbReference type="Proteomes" id="UP000054538">
    <property type="component" value="Unassembled WGS sequence"/>
</dbReference>
<evidence type="ECO:0000313" key="2">
    <source>
        <dbReference type="EMBL" id="KIK79925.1"/>
    </source>
</evidence>
<reference evidence="3" key="2">
    <citation type="submission" date="2015-01" db="EMBL/GenBank/DDBJ databases">
        <title>Evolutionary Origins and Diversification of the Mycorrhizal Mutualists.</title>
        <authorList>
            <consortium name="DOE Joint Genome Institute"/>
            <consortium name="Mycorrhizal Genomics Consortium"/>
            <person name="Kohler A."/>
            <person name="Kuo A."/>
            <person name="Nagy L.G."/>
            <person name="Floudas D."/>
            <person name="Copeland A."/>
            <person name="Barry K.W."/>
            <person name="Cichocki N."/>
            <person name="Veneault-Fourrey C."/>
            <person name="LaButti K."/>
            <person name="Lindquist E.A."/>
            <person name="Lipzen A."/>
            <person name="Lundell T."/>
            <person name="Morin E."/>
            <person name="Murat C."/>
            <person name="Riley R."/>
            <person name="Ohm R."/>
            <person name="Sun H."/>
            <person name="Tunlid A."/>
            <person name="Henrissat B."/>
            <person name="Grigoriev I.V."/>
            <person name="Hibbett D.S."/>
            <person name="Martin F."/>
        </authorList>
    </citation>
    <scope>NUCLEOTIDE SEQUENCE [LARGE SCALE GENOMIC DNA]</scope>
    <source>
        <strain evidence="3">Ve08.2h10</strain>
    </source>
</reference>
<gene>
    <name evidence="2" type="ORF">PAXRUDRAFT_159978</name>
</gene>
<proteinExistence type="predicted"/>
<dbReference type="EMBL" id="KN826147">
    <property type="protein sequence ID" value="KIK79925.1"/>
    <property type="molecule type" value="Genomic_DNA"/>
</dbReference>
<dbReference type="InParanoid" id="A0A0D0DN50"/>
<dbReference type="HOGENOM" id="CLU_1269577_0_0_1"/>
<sequence length="218" mass="25022">WTAHYLAFQHLLDLKLVLEMLVTQEKEAPRESKIIVMGDTVAHKKGTDMIAIIEDPVFWHTILRIVKHIESLALAENLTQTTHCRLDKVLVTFGFLISQYQSLLTQSTSEDCRMIQAILNSLEKRWSKCNQEVFIVAAILNPIYKTLPFAQLGIFTNSSVYGILSQLWQRFYQENPPPTLLSELYDYLNNKGVYKTFLRFVASLKADTTGKVSIQKLI</sequence>
<reference evidence="2 3" key="1">
    <citation type="submission" date="2014-04" db="EMBL/GenBank/DDBJ databases">
        <authorList>
            <consortium name="DOE Joint Genome Institute"/>
            <person name="Kuo A."/>
            <person name="Kohler A."/>
            <person name="Jargeat P."/>
            <person name="Nagy L.G."/>
            <person name="Floudas D."/>
            <person name="Copeland A."/>
            <person name="Barry K.W."/>
            <person name="Cichocki N."/>
            <person name="Veneault-Fourrey C."/>
            <person name="LaButti K."/>
            <person name="Lindquist E.A."/>
            <person name="Lipzen A."/>
            <person name="Lundell T."/>
            <person name="Morin E."/>
            <person name="Murat C."/>
            <person name="Sun H."/>
            <person name="Tunlid A."/>
            <person name="Henrissat B."/>
            <person name="Grigoriev I.V."/>
            <person name="Hibbett D.S."/>
            <person name="Martin F."/>
            <person name="Nordberg H.P."/>
            <person name="Cantor M.N."/>
            <person name="Hua S.X."/>
        </authorList>
    </citation>
    <scope>NUCLEOTIDE SEQUENCE [LARGE SCALE GENOMIC DNA]</scope>
    <source>
        <strain evidence="2 3">Ve08.2h10</strain>
    </source>
</reference>
<dbReference type="OrthoDB" id="3270520at2759"/>
<evidence type="ECO:0000313" key="3">
    <source>
        <dbReference type="Proteomes" id="UP000054538"/>
    </source>
</evidence>
<accession>A0A0D0DN50</accession>
<feature type="chain" id="PRO_5002220883" evidence="1">
    <location>
        <begin position="20"/>
        <end position="218"/>
    </location>
</feature>
<name>A0A0D0DN50_9AGAM</name>
<organism evidence="2 3">
    <name type="scientific">Paxillus rubicundulus Ve08.2h10</name>
    <dbReference type="NCBI Taxonomy" id="930991"/>
    <lineage>
        <taxon>Eukaryota</taxon>
        <taxon>Fungi</taxon>
        <taxon>Dikarya</taxon>
        <taxon>Basidiomycota</taxon>
        <taxon>Agaricomycotina</taxon>
        <taxon>Agaricomycetes</taxon>
        <taxon>Agaricomycetidae</taxon>
        <taxon>Boletales</taxon>
        <taxon>Paxilineae</taxon>
        <taxon>Paxillaceae</taxon>
        <taxon>Paxillus</taxon>
    </lineage>
</organism>
<feature type="signal peptide" evidence="1">
    <location>
        <begin position="1"/>
        <end position="19"/>
    </location>
</feature>
<protein>
    <submittedName>
        <fullName evidence="2">Uncharacterized protein</fullName>
    </submittedName>
</protein>
<keyword evidence="1" id="KW-0732">Signal</keyword>
<dbReference type="AlphaFoldDB" id="A0A0D0DN50"/>
<dbReference type="STRING" id="930991.A0A0D0DN50"/>
<feature type="non-terminal residue" evidence="2">
    <location>
        <position position="218"/>
    </location>
</feature>
<dbReference type="SUPFAM" id="SSF53098">
    <property type="entry name" value="Ribonuclease H-like"/>
    <property type="match status" value="1"/>
</dbReference>
<evidence type="ECO:0000256" key="1">
    <source>
        <dbReference type="SAM" id="SignalP"/>
    </source>
</evidence>
<keyword evidence="3" id="KW-1185">Reference proteome</keyword>